<dbReference type="KEGG" id="maqu:Maq22A_c05720"/>
<evidence type="ECO:0000313" key="3">
    <source>
        <dbReference type="EMBL" id="BAQ44515.1"/>
    </source>
</evidence>
<accession>A0A0C6FPD4</accession>
<keyword evidence="1" id="KW-0472">Membrane</keyword>
<dbReference type="STRING" id="270351.Maq22A_c05720"/>
<organism evidence="3 4">
    <name type="scientific">Methylobacterium aquaticum</name>
    <dbReference type="NCBI Taxonomy" id="270351"/>
    <lineage>
        <taxon>Bacteria</taxon>
        <taxon>Pseudomonadati</taxon>
        <taxon>Pseudomonadota</taxon>
        <taxon>Alphaproteobacteria</taxon>
        <taxon>Hyphomicrobiales</taxon>
        <taxon>Methylobacteriaceae</taxon>
        <taxon>Methylobacterium</taxon>
    </lineage>
</organism>
<dbReference type="EMBL" id="AP014704">
    <property type="protein sequence ID" value="BAQ44515.1"/>
    <property type="molecule type" value="Genomic_DNA"/>
</dbReference>
<dbReference type="PANTHER" id="PTHR30373">
    <property type="entry name" value="UPF0603 PROTEIN YGCG"/>
    <property type="match status" value="1"/>
</dbReference>
<reference evidence="4" key="2">
    <citation type="submission" date="2015-01" db="EMBL/GenBank/DDBJ databases">
        <title>Complete genome sequence of Methylobacterium aquaticum strain 22A.</title>
        <authorList>
            <person name="Tani A."/>
            <person name="Ogura Y."/>
            <person name="Hayashi T."/>
        </authorList>
    </citation>
    <scope>NUCLEOTIDE SEQUENCE [LARGE SCALE GENOMIC DNA]</scope>
    <source>
        <strain evidence="4">MA-22A</strain>
    </source>
</reference>
<feature type="domain" description="TPM" evidence="2">
    <location>
        <begin position="38"/>
        <end position="159"/>
    </location>
</feature>
<feature type="transmembrane region" description="Helical" evidence="1">
    <location>
        <begin position="187"/>
        <end position="205"/>
    </location>
</feature>
<sequence>MRRVPGAGPLAVLLVLWAGLLWAGAASALDLPPLTGRVVDGAGLLRPEEREALAATLKAHEDKTTDQVVVATVPSLQGTSVEDFSNRLFRAWGLGTRARNNGVLFLVAPSERKVRIEVGYGLEGALTDALSKVIIASAVAPKFKAGDFPGGIRAGVDGILGILSGDAAEWQRRAEVREDSGGGLDPVLVVILLVLVGFVLVRLLAGGRGGPGRPHRRTGGGWIVVPGQGGFGGGFGGGAGGGFGGGFGDGGFSGGGGSSGGGGASGDW</sequence>
<gene>
    <name evidence="3" type="ORF">Maq22A_c05720</name>
</gene>
<keyword evidence="1" id="KW-0812">Transmembrane</keyword>
<protein>
    <submittedName>
        <fullName evidence="3">Membrane protein</fullName>
    </submittedName>
</protein>
<dbReference type="Gene3D" id="3.10.310.50">
    <property type="match status" value="1"/>
</dbReference>
<proteinExistence type="predicted"/>
<dbReference type="RefSeq" id="WP_060846013.1">
    <property type="nucleotide sequence ID" value="NZ_AP014704.1"/>
</dbReference>
<dbReference type="InterPro" id="IPR007621">
    <property type="entry name" value="TPM_dom"/>
</dbReference>
<dbReference type="AlphaFoldDB" id="A0A0C6FPD4"/>
<dbReference type="PATRIC" id="fig|270351.10.peg.1089"/>
<keyword evidence="1" id="KW-1133">Transmembrane helix</keyword>
<dbReference type="Proteomes" id="UP000061432">
    <property type="component" value="Chromosome"/>
</dbReference>
<evidence type="ECO:0000256" key="1">
    <source>
        <dbReference type="SAM" id="Phobius"/>
    </source>
</evidence>
<dbReference type="PANTHER" id="PTHR30373:SF2">
    <property type="entry name" value="UPF0603 PROTEIN YGCG"/>
    <property type="match status" value="1"/>
</dbReference>
<evidence type="ECO:0000313" key="4">
    <source>
        <dbReference type="Proteomes" id="UP000061432"/>
    </source>
</evidence>
<evidence type="ECO:0000259" key="2">
    <source>
        <dbReference type="Pfam" id="PF04536"/>
    </source>
</evidence>
<dbReference type="OrthoDB" id="9810918at2"/>
<dbReference type="Pfam" id="PF04536">
    <property type="entry name" value="TPM_phosphatase"/>
    <property type="match status" value="1"/>
</dbReference>
<reference evidence="3 4" key="1">
    <citation type="journal article" date="2015" name="Genome Announc.">
        <title>Complete Genome Sequence of Methylobacterium aquaticum Strain 22A, Isolated from Racomitrium japonicum Moss.</title>
        <authorList>
            <person name="Tani A."/>
            <person name="Ogura Y."/>
            <person name="Hayashi T."/>
            <person name="Kimbara K."/>
        </authorList>
    </citation>
    <scope>NUCLEOTIDE SEQUENCE [LARGE SCALE GENOMIC DNA]</scope>
    <source>
        <strain evidence="3 4">MA-22A</strain>
    </source>
</reference>
<name>A0A0C6FPD4_9HYPH</name>